<keyword evidence="7" id="KW-1185">Reference proteome</keyword>
<comment type="similarity">
    <text evidence="2">Belongs to the bacterial solute-binding protein 1 family.</text>
</comment>
<feature type="signal peptide" evidence="5">
    <location>
        <begin position="1"/>
        <end position="21"/>
    </location>
</feature>
<dbReference type="PROSITE" id="PS51257">
    <property type="entry name" value="PROKAR_LIPOPROTEIN"/>
    <property type="match status" value="1"/>
</dbReference>
<accession>A0ABN7TG46</accession>
<dbReference type="PANTHER" id="PTHR43649:SF31">
    <property type="entry name" value="SN-GLYCEROL-3-PHOSPHATE-BINDING PERIPLASMIC PROTEIN UGPB"/>
    <property type="match status" value="1"/>
</dbReference>
<name>A0ABN7TG46_9BACL</name>
<keyword evidence="4 5" id="KW-0732">Signal</keyword>
<evidence type="ECO:0000313" key="7">
    <source>
        <dbReference type="Proteomes" id="UP000730618"/>
    </source>
</evidence>
<dbReference type="Pfam" id="PF01547">
    <property type="entry name" value="SBP_bac_1"/>
    <property type="match status" value="1"/>
</dbReference>
<sequence>MRAITILRLLTTLSIASAAMAGCGGKAEEANQAQTPSQEKPAFGSEPVVLKFYNHTAGVVTEEEMNSLIVKPVQKKYPNISFERVTGATLDQMVASGELPDLIGSANVYMYDMIAAGIASDLNPFIQRDKIDLSQLEPGTIDILKKFSAKGELFALPLSMNYGVMPYNKDIFDRFGVPYPKDNMTWNETIELAKRLTRMENGVQYIGLDMSSPQDLTRSYSLPTVDANHKALLDGPGYKKVFDLFAQLYAIPGIVSPNKKYKYGIDSFLKDQNMALFPYWIVNLTTRLPALKESGRAFNWDLVSWPSFDDKPGIGRQSDFHVMIVPPTSKNKEAAYRVLEVLISTEAQTEMNKGTRLTVLKDPQLKSQFASALKIYEGKNLQGVFKAKPAPSPLSTPYDGPMNAIMNKAMDSVAIEGVDVNTALREAKEKADKEIETMKK</sequence>
<keyword evidence="3" id="KW-0813">Transport</keyword>
<gene>
    <name evidence="6" type="ORF">PAECIP111802_01289</name>
</gene>
<evidence type="ECO:0000256" key="1">
    <source>
        <dbReference type="ARBA" id="ARBA00004196"/>
    </source>
</evidence>
<dbReference type="PANTHER" id="PTHR43649">
    <property type="entry name" value="ARABINOSE-BINDING PROTEIN-RELATED"/>
    <property type="match status" value="1"/>
</dbReference>
<feature type="chain" id="PRO_5046726296" description="Extracellular solute-binding protein" evidence="5">
    <location>
        <begin position="22"/>
        <end position="440"/>
    </location>
</feature>
<evidence type="ECO:0000256" key="2">
    <source>
        <dbReference type="ARBA" id="ARBA00008520"/>
    </source>
</evidence>
<dbReference type="InterPro" id="IPR006059">
    <property type="entry name" value="SBP"/>
</dbReference>
<protein>
    <recommendedName>
        <fullName evidence="8">Extracellular solute-binding protein</fullName>
    </recommendedName>
</protein>
<evidence type="ECO:0000256" key="4">
    <source>
        <dbReference type="ARBA" id="ARBA00022729"/>
    </source>
</evidence>
<comment type="subcellular location">
    <subcellularLocation>
        <location evidence="1">Cell envelope</location>
    </subcellularLocation>
</comment>
<proteinExistence type="inferred from homology"/>
<dbReference type="InterPro" id="IPR050490">
    <property type="entry name" value="Bact_solute-bd_prot1"/>
</dbReference>
<dbReference type="RefSeq" id="WP_218097640.1">
    <property type="nucleotide sequence ID" value="NZ_CAJVCE010000003.1"/>
</dbReference>
<dbReference type="EMBL" id="CAJVCE010000003">
    <property type="protein sequence ID" value="CAG7626812.1"/>
    <property type="molecule type" value="Genomic_DNA"/>
</dbReference>
<evidence type="ECO:0000256" key="3">
    <source>
        <dbReference type="ARBA" id="ARBA00022448"/>
    </source>
</evidence>
<dbReference type="Proteomes" id="UP000730618">
    <property type="component" value="Unassembled WGS sequence"/>
</dbReference>
<evidence type="ECO:0000256" key="5">
    <source>
        <dbReference type="SAM" id="SignalP"/>
    </source>
</evidence>
<evidence type="ECO:0008006" key="8">
    <source>
        <dbReference type="Google" id="ProtNLM"/>
    </source>
</evidence>
<organism evidence="6 7">
    <name type="scientific">Paenibacillus allorhizosphaerae</name>
    <dbReference type="NCBI Taxonomy" id="2849866"/>
    <lineage>
        <taxon>Bacteria</taxon>
        <taxon>Bacillati</taxon>
        <taxon>Bacillota</taxon>
        <taxon>Bacilli</taxon>
        <taxon>Bacillales</taxon>
        <taxon>Paenibacillaceae</taxon>
        <taxon>Paenibacillus</taxon>
    </lineage>
</organism>
<reference evidence="6 7" key="1">
    <citation type="submission" date="2021-06" db="EMBL/GenBank/DDBJ databases">
        <authorList>
            <person name="Criscuolo A."/>
        </authorList>
    </citation>
    <scope>NUCLEOTIDE SEQUENCE [LARGE SCALE GENOMIC DNA]</scope>
    <source>
        <strain evidence="7">CIP 111802</strain>
    </source>
</reference>
<evidence type="ECO:0000313" key="6">
    <source>
        <dbReference type="EMBL" id="CAG7626812.1"/>
    </source>
</evidence>
<comment type="caution">
    <text evidence="6">The sequence shown here is derived from an EMBL/GenBank/DDBJ whole genome shotgun (WGS) entry which is preliminary data.</text>
</comment>